<feature type="region of interest" description="Disordered" evidence="1">
    <location>
        <begin position="36"/>
        <end position="88"/>
    </location>
</feature>
<protein>
    <submittedName>
        <fullName evidence="3">Uncharacterized protein</fullName>
    </submittedName>
</protein>
<feature type="region of interest" description="Disordered" evidence="1">
    <location>
        <begin position="113"/>
        <end position="132"/>
    </location>
</feature>
<feature type="signal peptide" evidence="2">
    <location>
        <begin position="1"/>
        <end position="22"/>
    </location>
</feature>
<organism evidence="3 4">
    <name type="scientific">Sclerotinia nivalis</name>
    <dbReference type="NCBI Taxonomy" id="352851"/>
    <lineage>
        <taxon>Eukaryota</taxon>
        <taxon>Fungi</taxon>
        <taxon>Dikarya</taxon>
        <taxon>Ascomycota</taxon>
        <taxon>Pezizomycotina</taxon>
        <taxon>Leotiomycetes</taxon>
        <taxon>Helotiales</taxon>
        <taxon>Sclerotiniaceae</taxon>
        <taxon>Sclerotinia</taxon>
    </lineage>
</organism>
<feature type="compositionally biased region" description="Basic and acidic residues" evidence="1">
    <location>
        <begin position="58"/>
        <end position="68"/>
    </location>
</feature>
<comment type="caution">
    <text evidence="3">The sequence shown here is derived from an EMBL/GenBank/DDBJ whole genome shotgun (WGS) entry which is preliminary data.</text>
</comment>
<accession>A0A9X0DJZ3</accession>
<reference evidence="3" key="1">
    <citation type="submission" date="2022-11" db="EMBL/GenBank/DDBJ databases">
        <title>Genome Resource of Sclerotinia nivalis Strain SnTB1, a Plant Pathogen Isolated from American Ginseng.</title>
        <authorList>
            <person name="Fan S."/>
        </authorList>
    </citation>
    <scope>NUCLEOTIDE SEQUENCE</scope>
    <source>
        <strain evidence="3">SnTB1</strain>
    </source>
</reference>
<keyword evidence="2" id="KW-0732">Signal</keyword>
<dbReference type="AlphaFoldDB" id="A0A9X0DJZ3"/>
<evidence type="ECO:0000256" key="2">
    <source>
        <dbReference type="SAM" id="SignalP"/>
    </source>
</evidence>
<sequence length="352" mass="38494">MRLSAQNIIILLVAFGLHGAVGRTLPQQPDALVPAYSSIHLPRGGVPKTKPKPIGVPEEPKPKPKDPANPDPEPIVRPGQETGDTSGTILTKDQYIARGQTVQKNLASTIATKDNDKAVRPEGTLPAPGDGSVANVKDGYELVDDNGFSAKDGITDTNYVYEDLTGILPERSSFTRMNWHTNVPTDKDSIVNYGGYNKETGTIVVDDVVAANDLLPTGDPRRLKSSDITFQSWQHVAGDKVGELNTVVQKNVQNDGARKMLQDIYQRRGLSIDNGKGDFAMDPNDFDREEDFLSLLGTDNGRPTTYMLKDYHGALGDKKVTQILTYAYKTCENMKGDMIDGPCWHMILKIGK</sequence>
<evidence type="ECO:0000256" key="1">
    <source>
        <dbReference type="SAM" id="MobiDB-lite"/>
    </source>
</evidence>
<name>A0A9X0DJZ3_9HELO</name>
<dbReference type="OrthoDB" id="3515552at2759"/>
<dbReference type="Proteomes" id="UP001152300">
    <property type="component" value="Unassembled WGS sequence"/>
</dbReference>
<evidence type="ECO:0000313" key="4">
    <source>
        <dbReference type="Proteomes" id="UP001152300"/>
    </source>
</evidence>
<feature type="chain" id="PRO_5040917001" evidence="2">
    <location>
        <begin position="23"/>
        <end position="352"/>
    </location>
</feature>
<proteinExistence type="predicted"/>
<dbReference type="EMBL" id="JAPEIS010000006">
    <property type="protein sequence ID" value="KAJ8065160.1"/>
    <property type="molecule type" value="Genomic_DNA"/>
</dbReference>
<keyword evidence="4" id="KW-1185">Reference proteome</keyword>
<gene>
    <name evidence="3" type="ORF">OCU04_005873</name>
</gene>
<evidence type="ECO:0000313" key="3">
    <source>
        <dbReference type="EMBL" id="KAJ8065160.1"/>
    </source>
</evidence>